<dbReference type="InterPro" id="IPR048350">
    <property type="entry name" value="S-Me-THD-like_C"/>
</dbReference>
<dbReference type="EMBL" id="BHVZ01000004">
    <property type="protein sequence ID" value="GCB29900.1"/>
    <property type="molecule type" value="Genomic_DNA"/>
</dbReference>
<evidence type="ECO:0008006" key="5">
    <source>
        <dbReference type="Google" id="ProtNLM"/>
    </source>
</evidence>
<evidence type="ECO:0000259" key="1">
    <source>
        <dbReference type="Pfam" id="PF06032"/>
    </source>
</evidence>
<name>A0A401LEE2_9FIRM</name>
<evidence type="ECO:0000313" key="3">
    <source>
        <dbReference type="EMBL" id="GCB29900.1"/>
    </source>
</evidence>
<organism evidence="3 4">
    <name type="scientific">Anaerotignum faecicola</name>
    <dbReference type="NCBI Taxonomy" id="2358141"/>
    <lineage>
        <taxon>Bacteria</taxon>
        <taxon>Bacillati</taxon>
        <taxon>Bacillota</taxon>
        <taxon>Clostridia</taxon>
        <taxon>Lachnospirales</taxon>
        <taxon>Anaerotignaceae</taxon>
        <taxon>Anaerotignum</taxon>
    </lineage>
</organism>
<dbReference type="OrthoDB" id="7441206at2"/>
<dbReference type="Proteomes" id="UP000287361">
    <property type="component" value="Unassembled WGS sequence"/>
</dbReference>
<sequence length="376" mass="41407">MATKKLTNIQEATDFVRGCTFYATGGGGLPENGIESLMSEINEKGFVQITDISEIPDDAVAVCPFLMGSIAPHDEATLKEMAGFGFIDGVNKEKARLAKAIQELEAYTGVKTTVVVPIELAGANTSGPISAGSSLGMMAVDGDYCGRAIPEILQITPYLYDRKWLPVASVDEWDNVCIIKKATNLRVVERIGKLISAGAYGLAGQAGFIMSGKELKETVIAGTLSKSYELGKFIREAQEAHLDHIPQKIAEKVGGWVLAEGKRTDFEDEDRIGYYWGTTTIQSDAGDEYKIWFKNENHVCWKNGEPFVSSPDLICVVDRHTGEPIPNPKMRQAQEVAIIVLPCDERLRQDKIKKVLDPQYFGFEDISYVPVEERMK</sequence>
<dbReference type="InterPro" id="IPR010318">
    <property type="entry name" value="S-Me-THD_N"/>
</dbReference>
<dbReference type="Pfam" id="PF06032">
    <property type="entry name" value="S-Me-THD_N"/>
    <property type="match status" value="1"/>
</dbReference>
<gene>
    <name evidence="3" type="ORF">KGMB03357_15610</name>
</gene>
<protein>
    <recommendedName>
        <fullName evidence="5">DUF917 domain-containing protein</fullName>
    </recommendedName>
</protein>
<evidence type="ECO:0000313" key="4">
    <source>
        <dbReference type="Proteomes" id="UP000287361"/>
    </source>
</evidence>
<dbReference type="InterPro" id="IPR024071">
    <property type="entry name" value="S-Me-THD_C_sf"/>
</dbReference>
<accession>A0A401LEE2</accession>
<dbReference type="AlphaFoldDB" id="A0A401LEE2"/>
<dbReference type="Gene3D" id="2.40.390.10">
    <property type="entry name" value="CV3147-like"/>
    <property type="match status" value="1"/>
</dbReference>
<dbReference type="InterPro" id="IPR027479">
    <property type="entry name" value="S-Me-THD_N_sf"/>
</dbReference>
<dbReference type="Pfam" id="PF20906">
    <property type="entry name" value="S-Me-THD_C"/>
    <property type="match status" value="1"/>
</dbReference>
<feature type="domain" description="S-Me-THD-like C-terminal" evidence="2">
    <location>
        <begin position="186"/>
        <end position="371"/>
    </location>
</feature>
<proteinExistence type="predicted"/>
<keyword evidence="4" id="KW-1185">Reference proteome</keyword>
<comment type="caution">
    <text evidence="3">The sequence shown here is derived from an EMBL/GenBank/DDBJ whole genome shotgun (WGS) entry which is preliminary data.</text>
</comment>
<reference evidence="3 4" key="1">
    <citation type="submission" date="2018-10" db="EMBL/GenBank/DDBJ databases">
        <title>Draft Genome Sequence of Anaerotignum sp. KCTC 15736.</title>
        <authorList>
            <person name="Choi S.H."/>
            <person name="Kim J.S."/>
            <person name="Kang S.W."/>
            <person name="Lee J.S."/>
            <person name="Park S.H."/>
        </authorList>
    </citation>
    <scope>NUCLEOTIDE SEQUENCE [LARGE SCALE GENOMIC DNA]</scope>
    <source>
        <strain evidence="3 4">KCTC 15736</strain>
    </source>
</reference>
<evidence type="ECO:0000259" key="2">
    <source>
        <dbReference type="Pfam" id="PF20906"/>
    </source>
</evidence>
<feature type="domain" description="S-Me-THD N-terminal" evidence="1">
    <location>
        <begin position="12"/>
        <end position="180"/>
    </location>
</feature>
<dbReference type="SUPFAM" id="SSF160991">
    <property type="entry name" value="CV3147-like"/>
    <property type="match status" value="1"/>
</dbReference>
<dbReference type="Gene3D" id="3.40.1610.10">
    <property type="entry name" value="CV3147-like domain"/>
    <property type="match status" value="1"/>
</dbReference>